<keyword evidence="3" id="KW-0479">Metal-binding</keyword>
<dbReference type="InterPro" id="IPR015517">
    <property type="entry name" value="dCMP_deaminase-rel"/>
</dbReference>
<dbReference type="InterPro" id="IPR002125">
    <property type="entry name" value="CMP_dCMP_dom"/>
</dbReference>
<evidence type="ECO:0000259" key="6">
    <source>
        <dbReference type="PROSITE" id="PS51747"/>
    </source>
</evidence>
<accession>A0A382ZW12</accession>
<protein>
    <recommendedName>
        <fullName evidence="6">CMP/dCMP-type deaminase domain-containing protein</fullName>
    </recommendedName>
</protein>
<evidence type="ECO:0000256" key="2">
    <source>
        <dbReference type="ARBA" id="ARBA00006576"/>
    </source>
</evidence>
<dbReference type="PROSITE" id="PS00903">
    <property type="entry name" value="CYT_DCMP_DEAMINASES_1"/>
    <property type="match status" value="1"/>
</dbReference>
<feature type="non-terminal residue" evidence="7">
    <location>
        <position position="101"/>
    </location>
</feature>
<organism evidence="7">
    <name type="scientific">marine metagenome</name>
    <dbReference type="NCBI Taxonomy" id="408172"/>
    <lineage>
        <taxon>unclassified sequences</taxon>
        <taxon>metagenomes</taxon>
        <taxon>ecological metagenomes</taxon>
    </lineage>
</organism>
<proteinExistence type="inferred from homology"/>
<evidence type="ECO:0000256" key="4">
    <source>
        <dbReference type="ARBA" id="ARBA00022801"/>
    </source>
</evidence>
<gene>
    <name evidence="7" type="ORF">METZ01_LOCUS452475</name>
</gene>
<dbReference type="InterPro" id="IPR016192">
    <property type="entry name" value="APOBEC/CMP_deaminase_Zn-bd"/>
</dbReference>
<comment type="cofactor">
    <cofactor evidence="1">
        <name>Zn(2+)</name>
        <dbReference type="ChEBI" id="CHEBI:29105"/>
    </cofactor>
</comment>
<evidence type="ECO:0000256" key="5">
    <source>
        <dbReference type="ARBA" id="ARBA00022833"/>
    </source>
</evidence>
<evidence type="ECO:0000256" key="1">
    <source>
        <dbReference type="ARBA" id="ARBA00001947"/>
    </source>
</evidence>
<dbReference type="CDD" id="cd01286">
    <property type="entry name" value="deoxycytidylate_deaminase"/>
    <property type="match status" value="1"/>
</dbReference>
<dbReference type="GO" id="GO:0004132">
    <property type="term" value="F:dCMP deaminase activity"/>
    <property type="evidence" value="ECO:0007669"/>
    <property type="project" value="TreeGrafter"/>
</dbReference>
<dbReference type="GO" id="GO:0005737">
    <property type="term" value="C:cytoplasm"/>
    <property type="evidence" value="ECO:0007669"/>
    <property type="project" value="TreeGrafter"/>
</dbReference>
<name>A0A382ZW12_9ZZZZ</name>
<dbReference type="PROSITE" id="PS51747">
    <property type="entry name" value="CYT_DCMP_DEAMINASES_2"/>
    <property type="match status" value="1"/>
</dbReference>
<dbReference type="GO" id="GO:0008270">
    <property type="term" value="F:zinc ion binding"/>
    <property type="evidence" value="ECO:0007669"/>
    <property type="project" value="InterPro"/>
</dbReference>
<evidence type="ECO:0000256" key="3">
    <source>
        <dbReference type="ARBA" id="ARBA00022723"/>
    </source>
</evidence>
<dbReference type="Gene3D" id="3.40.140.10">
    <property type="entry name" value="Cytidine Deaminase, domain 2"/>
    <property type="match status" value="1"/>
</dbReference>
<dbReference type="InterPro" id="IPR035105">
    <property type="entry name" value="Deoxycytidylate_deaminase_dom"/>
</dbReference>
<dbReference type="InterPro" id="IPR016193">
    <property type="entry name" value="Cytidine_deaminase-like"/>
</dbReference>
<evidence type="ECO:0000313" key="7">
    <source>
        <dbReference type="EMBL" id="SVD99621.1"/>
    </source>
</evidence>
<dbReference type="SUPFAM" id="SSF53927">
    <property type="entry name" value="Cytidine deaminase-like"/>
    <property type="match status" value="1"/>
</dbReference>
<dbReference type="PANTHER" id="PTHR11086">
    <property type="entry name" value="DEOXYCYTIDYLATE DEAMINASE-RELATED"/>
    <property type="match status" value="1"/>
</dbReference>
<keyword evidence="4" id="KW-0378">Hydrolase</keyword>
<dbReference type="PANTHER" id="PTHR11086:SF18">
    <property type="entry name" value="DEOXYCYTIDYLATE DEAMINASE"/>
    <property type="match status" value="1"/>
</dbReference>
<dbReference type="EMBL" id="UINC01187086">
    <property type="protein sequence ID" value="SVD99621.1"/>
    <property type="molecule type" value="Genomic_DNA"/>
</dbReference>
<dbReference type="AlphaFoldDB" id="A0A382ZW12"/>
<keyword evidence="5" id="KW-0862">Zinc</keyword>
<comment type="similarity">
    <text evidence="2">Belongs to the cytidine and deoxycytidylate deaminase family.</text>
</comment>
<dbReference type="Pfam" id="PF00383">
    <property type="entry name" value="dCMP_cyt_deam_1"/>
    <property type="match status" value="1"/>
</dbReference>
<reference evidence="7" key="1">
    <citation type="submission" date="2018-05" db="EMBL/GenBank/DDBJ databases">
        <authorList>
            <person name="Lanie J.A."/>
            <person name="Ng W.-L."/>
            <person name="Kazmierczak K.M."/>
            <person name="Andrzejewski T.M."/>
            <person name="Davidsen T.M."/>
            <person name="Wayne K.J."/>
            <person name="Tettelin H."/>
            <person name="Glass J.I."/>
            <person name="Rusch D."/>
            <person name="Podicherti R."/>
            <person name="Tsui H.-C.T."/>
            <person name="Winkler M.E."/>
        </authorList>
    </citation>
    <scope>NUCLEOTIDE SEQUENCE</scope>
</reference>
<sequence length="101" mass="10712">MATLVATRSTCPSRAVGCVIIDMETKHVISTGYNGAPRGTAHCGEGCMSRESGKSWEKCRAVHAELNAILNAAKNGVSTDGCRMYLTTTPCVFCSRTLINA</sequence>
<feature type="domain" description="CMP/dCMP-type deaminase" evidence="6">
    <location>
        <begin position="1"/>
        <end position="101"/>
    </location>
</feature>